<keyword evidence="4" id="KW-1185">Reference proteome</keyword>
<dbReference type="InterPro" id="IPR011146">
    <property type="entry name" value="HIT-like"/>
</dbReference>
<dbReference type="InterPro" id="IPR036265">
    <property type="entry name" value="HIT-like_sf"/>
</dbReference>
<gene>
    <name evidence="3" type="ORF">J2X19_004408</name>
</gene>
<dbReference type="EMBL" id="JAVDXT010000005">
    <property type="protein sequence ID" value="MDR7379712.1"/>
    <property type="molecule type" value="Genomic_DNA"/>
</dbReference>
<organism evidence="3 4">
    <name type="scientific">Rhodoferax ferrireducens</name>
    <dbReference type="NCBI Taxonomy" id="192843"/>
    <lineage>
        <taxon>Bacteria</taxon>
        <taxon>Pseudomonadati</taxon>
        <taxon>Pseudomonadota</taxon>
        <taxon>Betaproteobacteria</taxon>
        <taxon>Burkholderiales</taxon>
        <taxon>Comamonadaceae</taxon>
        <taxon>Rhodoferax</taxon>
    </lineage>
</organism>
<evidence type="ECO:0000256" key="1">
    <source>
        <dbReference type="PROSITE-ProRule" id="PRU00464"/>
    </source>
</evidence>
<name>A0ABU2CEU3_9BURK</name>
<proteinExistence type="predicted"/>
<keyword evidence="3" id="KW-0378">Hydrolase</keyword>
<accession>A0ABU2CEU3</accession>
<dbReference type="Pfam" id="PF01230">
    <property type="entry name" value="HIT"/>
    <property type="match status" value="1"/>
</dbReference>
<comment type="caution">
    <text evidence="3">The sequence shown here is derived from an EMBL/GenBank/DDBJ whole genome shotgun (WGS) entry which is preliminary data.</text>
</comment>
<evidence type="ECO:0000313" key="3">
    <source>
        <dbReference type="EMBL" id="MDR7379712.1"/>
    </source>
</evidence>
<feature type="short sequence motif" description="Histidine triad motif" evidence="1">
    <location>
        <begin position="96"/>
        <end position="100"/>
    </location>
</feature>
<dbReference type="PROSITE" id="PS51084">
    <property type="entry name" value="HIT_2"/>
    <property type="match status" value="1"/>
</dbReference>
<dbReference type="PROSITE" id="PS00028">
    <property type="entry name" value="ZINC_FINGER_C2H2_1"/>
    <property type="match status" value="1"/>
</dbReference>
<evidence type="ECO:0000313" key="4">
    <source>
        <dbReference type="Proteomes" id="UP001180487"/>
    </source>
</evidence>
<dbReference type="SUPFAM" id="SSF54197">
    <property type="entry name" value="HIT-like"/>
    <property type="match status" value="1"/>
</dbReference>
<protein>
    <submittedName>
        <fullName evidence="3">Diadenosine tetraphosphate (Ap4A) HIT family hydrolase</fullName>
    </submittedName>
</protein>
<dbReference type="GO" id="GO:0016787">
    <property type="term" value="F:hydrolase activity"/>
    <property type="evidence" value="ECO:0007669"/>
    <property type="project" value="UniProtKB-KW"/>
</dbReference>
<dbReference type="Gene3D" id="3.30.428.10">
    <property type="entry name" value="HIT-like"/>
    <property type="match status" value="1"/>
</dbReference>
<dbReference type="InterPro" id="IPR013087">
    <property type="entry name" value="Znf_C2H2_type"/>
</dbReference>
<sequence>MTTPACRYCSATLAELDSLMVHIRDLEHSRVFLLRDQTHRGRCIVLLKQHARELFELAPEVLAGFMQEVAQVAAAIAQLGDCDKVNYAIYGDLNEHIHMHLVPKTRGGPNWGQAFVLTQDAPLTLPAAEFQATLQKLQLLLQTA</sequence>
<reference evidence="3 4" key="1">
    <citation type="submission" date="2023-07" db="EMBL/GenBank/DDBJ databases">
        <title>Sorghum-associated microbial communities from plants grown in Nebraska, USA.</title>
        <authorList>
            <person name="Schachtman D."/>
        </authorList>
    </citation>
    <scope>NUCLEOTIDE SEQUENCE [LARGE SCALE GENOMIC DNA]</scope>
    <source>
        <strain evidence="3 4">BE313</strain>
    </source>
</reference>
<dbReference type="Proteomes" id="UP001180487">
    <property type="component" value="Unassembled WGS sequence"/>
</dbReference>
<dbReference type="RefSeq" id="WP_310376542.1">
    <property type="nucleotide sequence ID" value="NZ_JAVDXT010000005.1"/>
</dbReference>
<feature type="domain" description="HIT" evidence="2">
    <location>
        <begin position="7"/>
        <end position="111"/>
    </location>
</feature>
<evidence type="ECO:0000259" key="2">
    <source>
        <dbReference type="PROSITE" id="PS51084"/>
    </source>
</evidence>